<feature type="compositionally biased region" description="Polar residues" evidence="1">
    <location>
        <begin position="15"/>
        <end position="25"/>
    </location>
</feature>
<organism evidence="2">
    <name type="scientific">Ixodes ricinus</name>
    <name type="common">Common tick</name>
    <name type="synonym">Acarus ricinus</name>
    <dbReference type="NCBI Taxonomy" id="34613"/>
    <lineage>
        <taxon>Eukaryota</taxon>
        <taxon>Metazoa</taxon>
        <taxon>Ecdysozoa</taxon>
        <taxon>Arthropoda</taxon>
        <taxon>Chelicerata</taxon>
        <taxon>Arachnida</taxon>
        <taxon>Acari</taxon>
        <taxon>Parasitiformes</taxon>
        <taxon>Ixodida</taxon>
        <taxon>Ixodoidea</taxon>
        <taxon>Ixodidae</taxon>
        <taxon>Ixodinae</taxon>
        <taxon>Ixodes</taxon>
    </lineage>
</organism>
<reference evidence="2" key="1">
    <citation type="submission" date="2019-12" db="EMBL/GenBank/DDBJ databases">
        <title>An insight into the sialome of adult female Ixodes ricinus ticks feeding for 6 days.</title>
        <authorList>
            <person name="Perner J."/>
            <person name="Ribeiro J.M.C."/>
        </authorList>
    </citation>
    <scope>NUCLEOTIDE SEQUENCE</scope>
    <source>
        <strain evidence="2">Semi-engorged</strain>
        <tissue evidence="2">Salivary glands</tissue>
    </source>
</reference>
<dbReference type="EMBL" id="GIFC01006717">
    <property type="protein sequence ID" value="MXU88800.1"/>
    <property type="molecule type" value="Transcribed_RNA"/>
</dbReference>
<name>A0A6B0UG97_IXORI</name>
<proteinExistence type="predicted"/>
<accession>A0A6B0UG97</accession>
<protein>
    <submittedName>
        <fullName evidence="2">Uncharacterized protein</fullName>
    </submittedName>
</protein>
<feature type="compositionally biased region" description="Basic and acidic residues" evidence="1">
    <location>
        <begin position="1"/>
        <end position="10"/>
    </location>
</feature>
<feature type="region of interest" description="Disordered" evidence="1">
    <location>
        <begin position="1"/>
        <end position="104"/>
    </location>
</feature>
<dbReference type="AlphaFoldDB" id="A0A6B0UG97"/>
<evidence type="ECO:0000256" key="1">
    <source>
        <dbReference type="SAM" id="MobiDB-lite"/>
    </source>
</evidence>
<evidence type="ECO:0000313" key="2">
    <source>
        <dbReference type="EMBL" id="MXU88800.1"/>
    </source>
</evidence>
<sequence length="104" mass="11417">MSRQERHDEAAGQAVANQPLQMQQNEARDVRDVEFQAPAFRGDPWPPHGGYRERQPRASSGHPGPSSRHAEGGPRSPEHDPSARRGRSAAVCREQPSPVQPIPA</sequence>
<feature type="compositionally biased region" description="Basic and acidic residues" evidence="1">
    <location>
        <begin position="68"/>
        <end position="83"/>
    </location>
</feature>